<evidence type="ECO:0000259" key="1">
    <source>
        <dbReference type="Pfam" id="PF00561"/>
    </source>
</evidence>
<accession>A0ABS9KSP4</accession>
<dbReference type="SUPFAM" id="SSF53474">
    <property type="entry name" value="alpha/beta-Hydrolases"/>
    <property type="match status" value="1"/>
</dbReference>
<evidence type="ECO:0000313" key="2">
    <source>
        <dbReference type="EMBL" id="MCG2615351.1"/>
    </source>
</evidence>
<feature type="domain" description="AB hydrolase-1" evidence="1">
    <location>
        <begin position="66"/>
        <end position="431"/>
    </location>
</feature>
<dbReference type="GO" id="GO:0016787">
    <property type="term" value="F:hydrolase activity"/>
    <property type="evidence" value="ECO:0007669"/>
    <property type="project" value="UniProtKB-KW"/>
</dbReference>
<name>A0ABS9KSP4_9BACT</name>
<protein>
    <submittedName>
        <fullName evidence="2">Alpha/beta hydrolase</fullName>
    </submittedName>
</protein>
<dbReference type="Gene3D" id="3.40.50.1820">
    <property type="entry name" value="alpha/beta hydrolase"/>
    <property type="match status" value="1"/>
</dbReference>
<dbReference type="Proteomes" id="UP001165367">
    <property type="component" value="Unassembled WGS sequence"/>
</dbReference>
<dbReference type="RefSeq" id="WP_237872632.1">
    <property type="nucleotide sequence ID" value="NZ_JAKLTR010000008.1"/>
</dbReference>
<keyword evidence="2" id="KW-0378">Hydrolase</keyword>
<sequence length="464" mass="52885">MDSVYLGSVPPTLRSDSVFLNKIDSGFKTDCGYLIVPENRRKKNSRPIRLPYIIVRSKSPDKKKDPVLFTSGGPGNSSLSWAQGITRSSIIETRDCIAFEQRGTKYAIPYLRNTELDSAWHEAYRYNLSIDSMTIVGVNRYKQRLEKRGIDLAGYNSAETVDDIIDLLKLLRIDSINLSGGSYSGGLMTAVARKAPDRVRSMVLDSPLPTFSPIDEDEPVHFMEAMRTLSSYCEKDSADKASYGDLYNRFINYFNSIVDKKFYQPVPDGTVTRQVAYTKNELLQIIVSAILDNNRIKEVPFIVNKLISGDHETYIRPYLERMMKRYPAPDGMRMAVYCADQASYHNPERIQQVYKLYPFLRDYRINDVYKAMCDCFGVPPVSRNTKEAFYSIVPALIADGEMDAACSPLYVWQLRHYFPNSQCFLFLKKGHGVGSPEFRLLTQKFLDDPYQKLEAPGGSIKKME</sequence>
<reference evidence="2" key="1">
    <citation type="submission" date="2022-01" db="EMBL/GenBank/DDBJ databases">
        <authorList>
            <person name="Jo J.-H."/>
            <person name="Im W.-T."/>
        </authorList>
    </citation>
    <scope>NUCLEOTIDE SEQUENCE</scope>
    <source>
        <strain evidence="2">NA20</strain>
    </source>
</reference>
<proteinExistence type="predicted"/>
<evidence type="ECO:0000313" key="3">
    <source>
        <dbReference type="Proteomes" id="UP001165367"/>
    </source>
</evidence>
<dbReference type="EMBL" id="JAKLTR010000008">
    <property type="protein sequence ID" value="MCG2615351.1"/>
    <property type="molecule type" value="Genomic_DNA"/>
</dbReference>
<dbReference type="InterPro" id="IPR000073">
    <property type="entry name" value="AB_hydrolase_1"/>
</dbReference>
<dbReference type="Pfam" id="PF00561">
    <property type="entry name" value="Abhydrolase_1"/>
    <property type="match status" value="1"/>
</dbReference>
<comment type="caution">
    <text evidence="2">The sequence shown here is derived from an EMBL/GenBank/DDBJ whole genome shotgun (WGS) entry which is preliminary data.</text>
</comment>
<gene>
    <name evidence="2" type="ORF">LZZ85_13710</name>
</gene>
<organism evidence="2 3">
    <name type="scientific">Terrimonas ginsenosidimutans</name>
    <dbReference type="NCBI Taxonomy" id="2908004"/>
    <lineage>
        <taxon>Bacteria</taxon>
        <taxon>Pseudomonadati</taxon>
        <taxon>Bacteroidota</taxon>
        <taxon>Chitinophagia</taxon>
        <taxon>Chitinophagales</taxon>
        <taxon>Chitinophagaceae</taxon>
        <taxon>Terrimonas</taxon>
    </lineage>
</organism>
<dbReference type="InterPro" id="IPR029058">
    <property type="entry name" value="AB_hydrolase_fold"/>
</dbReference>
<keyword evidence="3" id="KW-1185">Reference proteome</keyword>